<evidence type="ECO:0000256" key="1">
    <source>
        <dbReference type="ARBA" id="ARBA00005437"/>
    </source>
</evidence>
<dbReference type="PANTHER" id="PTHR31087:SF25">
    <property type="entry name" value="TRANSLATION INITIATION FACTOR 2B FAMILY PROTEIN, PUTATIVE, EXPRESSED-RELATED"/>
    <property type="match status" value="1"/>
</dbReference>
<dbReference type="EMBL" id="KQ998113">
    <property type="protein sequence ID" value="KZV43469.1"/>
    <property type="molecule type" value="Genomic_DNA"/>
</dbReference>
<dbReference type="InterPro" id="IPR025659">
    <property type="entry name" value="Tubby-like_C"/>
</dbReference>
<dbReference type="OrthoDB" id="652749at2759"/>
<dbReference type="SUPFAM" id="SSF54518">
    <property type="entry name" value="Tubby C-terminal domain-like"/>
    <property type="match status" value="1"/>
</dbReference>
<dbReference type="AlphaFoldDB" id="A0A2Z7CA96"/>
<dbReference type="InterPro" id="IPR038595">
    <property type="entry name" value="LOR_sf"/>
</dbReference>
<organism evidence="2 3">
    <name type="scientific">Dorcoceras hygrometricum</name>
    <dbReference type="NCBI Taxonomy" id="472368"/>
    <lineage>
        <taxon>Eukaryota</taxon>
        <taxon>Viridiplantae</taxon>
        <taxon>Streptophyta</taxon>
        <taxon>Embryophyta</taxon>
        <taxon>Tracheophyta</taxon>
        <taxon>Spermatophyta</taxon>
        <taxon>Magnoliopsida</taxon>
        <taxon>eudicotyledons</taxon>
        <taxon>Gunneridae</taxon>
        <taxon>Pentapetalae</taxon>
        <taxon>asterids</taxon>
        <taxon>lamiids</taxon>
        <taxon>Lamiales</taxon>
        <taxon>Gesneriaceae</taxon>
        <taxon>Didymocarpoideae</taxon>
        <taxon>Trichosporeae</taxon>
        <taxon>Loxocarpinae</taxon>
        <taxon>Dorcoceras</taxon>
    </lineage>
</organism>
<dbReference type="InterPro" id="IPR007612">
    <property type="entry name" value="LOR"/>
</dbReference>
<proteinExistence type="inferred from homology"/>
<dbReference type="Proteomes" id="UP000250235">
    <property type="component" value="Unassembled WGS sequence"/>
</dbReference>
<name>A0A2Z7CA96_9LAMI</name>
<accession>A0A2Z7CA96</accession>
<dbReference type="Gene3D" id="2.40.160.200">
    <property type="entry name" value="LURP1-related"/>
    <property type="match status" value="1"/>
</dbReference>
<protein>
    <submittedName>
        <fullName evidence="2">Protein LURP-one-related 11-like</fullName>
    </submittedName>
</protein>
<dbReference type="Pfam" id="PF04525">
    <property type="entry name" value="LOR"/>
    <property type="match status" value="1"/>
</dbReference>
<evidence type="ECO:0000313" key="3">
    <source>
        <dbReference type="Proteomes" id="UP000250235"/>
    </source>
</evidence>
<reference evidence="2 3" key="1">
    <citation type="journal article" date="2015" name="Proc. Natl. Acad. Sci. U.S.A.">
        <title>The resurrection genome of Boea hygrometrica: A blueprint for survival of dehydration.</title>
        <authorList>
            <person name="Xiao L."/>
            <person name="Yang G."/>
            <person name="Zhang L."/>
            <person name="Yang X."/>
            <person name="Zhao S."/>
            <person name="Ji Z."/>
            <person name="Zhou Q."/>
            <person name="Hu M."/>
            <person name="Wang Y."/>
            <person name="Chen M."/>
            <person name="Xu Y."/>
            <person name="Jin H."/>
            <person name="Xiao X."/>
            <person name="Hu G."/>
            <person name="Bao F."/>
            <person name="Hu Y."/>
            <person name="Wan P."/>
            <person name="Li L."/>
            <person name="Deng X."/>
            <person name="Kuang T."/>
            <person name="Xiang C."/>
            <person name="Zhu J.K."/>
            <person name="Oliver M.J."/>
            <person name="He Y."/>
        </authorList>
    </citation>
    <scope>NUCLEOTIDE SEQUENCE [LARGE SCALE GENOMIC DNA]</scope>
    <source>
        <strain evidence="3">cv. XS01</strain>
    </source>
</reference>
<comment type="similarity">
    <text evidence="1">Belongs to the LOR family.</text>
</comment>
<keyword evidence="3" id="KW-1185">Reference proteome</keyword>
<dbReference type="PANTHER" id="PTHR31087">
    <property type="match status" value="1"/>
</dbReference>
<sequence length="204" mass="22912">MAKVYPQTVSSSRSPISSKQEVFILWMKSLIPCSKGCTVFDSDGRLVYRVDNYHIKCSRQVDIMDAKGKVLFTVKAKKLSILGSWEGYRSGNTGKNKEKPEFRVTKVVNIRKVLGFLGKVYSFKVVVGLDKNQPCEYVMETQICKSSCRIVDSFGKLVAEVKRKITSSGVVLGKDVLTMVVEPYEEQCLIMGLVVVFGLIHRKL</sequence>
<gene>
    <name evidence="2" type="ORF">F511_09912</name>
</gene>
<evidence type="ECO:0000313" key="2">
    <source>
        <dbReference type="EMBL" id="KZV43469.1"/>
    </source>
</evidence>